<dbReference type="SUPFAM" id="SSF58104">
    <property type="entry name" value="Methyl-accepting chemotaxis protein (MCP) signaling domain"/>
    <property type="match status" value="1"/>
</dbReference>
<dbReference type="PANTHER" id="PTHR32089">
    <property type="entry name" value="METHYL-ACCEPTING CHEMOTAXIS PROTEIN MCPB"/>
    <property type="match status" value="1"/>
</dbReference>
<gene>
    <name evidence="5" type="ORF">FHS28_003969</name>
</gene>
<feature type="compositionally biased region" description="Polar residues" evidence="3">
    <location>
        <begin position="27"/>
        <end position="38"/>
    </location>
</feature>
<accession>A0ABR6GWQ4</accession>
<feature type="region of interest" description="Disordered" evidence="3">
    <location>
        <begin position="1"/>
        <end position="38"/>
    </location>
</feature>
<dbReference type="Pfam" id="PF00015">
    <property type="entry name" value="MCPsignal"/>
    <property type="match status" value="1"/>
</dbReference>
<feature type="domain" description="Methyl-accepting transducer" evidence="4">
    <location>
        <begin position="32"/>
        <end position="262"/>
    </location>
</feature>
<keyword evidence="1 2" id="KW-0807">Transducer</keyword>
<evidence type="ECO:0000259" key="4">
    <source>
        <dbReference type="PROSITE" id="PS50111"/>
    </source>
</evidence>
<keyword evidence="6" id="KW-1185">Reference proteome</keyword>
<reference evidence="5 6" key="1">
    <citation type="submission" date="2020-08" db="EMBL/GenBank/DDBJ databases">
        <title>Genomic Encyclopedia of Type Strains, Phase III (KMG-III): the genomes of soil and plant-associated and newly described type strains.</title>
        <authorList>
            <person name="Whitman W."/>
        </authorList>
    </citation>
    <scope>NUCLEOTIDE SEQUENCE [LARGE SCALE GENOMIC DNA]</scope>
    <source>
        <strain evidence="5 6">CECT 7247</strain>
    </source>
</reference>
<evidence type="ECO:0000256" key="1">
    <source>
        <dbReference type="ARBA" id="ARBA00023224"/>
    </source>
</evidence>
<evidence type="ECO:0000313" key="5">
    <source>
        <dbReference type="EMBL" id="MBB3196547.1"/>
    </source>
</evidence>
<evidence type="ECO:0000256" key="2">
    <source>
        <dbReference type="PROSITE-ProRule" id="PRU00284"/>
    </source>
</evidence>
<evidence type="ECO:0000256" key="3">
    <source>
        <dbReference type="SAM" id="MobiDB-lite"/>
    </source>
</evidence>
<dbReference type="Gene3D" id="1.10.287.950">
    <property type="entry name" value="Methyl-accepting chemotaxis protein"/>
    <property type="match status" value="1"/>
</dbReference>
<evidence type="ECO:0000313" key="6">
    <source>
        <dbReference type="Proteomes" id="UP000574369"/>
    </source>
</evidence>
<proteinExistence type="predicted"/>
<dbReference type="SMART" id="SM00283">
    <property type="entry name" value="MA"/>
    <property type="match status" value="1"/>
</dbReference>
<name>A0ABR6GWQ4_9BURK</name>
<dbReference type="InterPro" id="IPR004089">
    <property type="entry name" value="MCPsignal_dom"/>
</dbReference>
<dbReference type="RefSeq" id="WP_088453552.1">
    <property type="nucleotide sequence ID" value="NZ_JACHXO010000008.1"/>
</dbReference>
<organism evidence="5 6">
    <name type="scientific">Roseateles terrae</name>
    <dbReference type="NCBI Taxonomy" id="431060"/>
    <lineage>
        <taxon>Bacteria</taxon>
        <taxon>Pseudomonadati</taxon>
        <taxon>Pseudomonadota</taxon>
        <taxon>Betaproteobacteria</taxon>
        <taxon>Burkholderiales</taxon>
        <taxon>Sphaerotilaceae</taxon>
        <taxon>Roseateles</taxon>
    </lineage>
</organism>
<dbReference type="Proteomes" id="UP000574369">
    <property type="component" value="Unassembled WGS sequence"/>
</dbReference>
<dbReference type="PANTHER" id="PTHR32089:SF112">
    <property type="entry name" value="LYSOZYME-LIKE PROTEIN-RELATED"/>
    <property type="match status" value="1"/>
</dbReference>
<sequence>MWETWRRRGPKDGSTPDASRAVPGTAAGSSNESNQTTRVVRELSGGVSRLGRDAAEVRGLLEDTQKVVLSQAQAMQALGSELDQVRHAQDAINQSTSQTREAVARARVALAGVGDEVGGIVATLRQVSDAASDITRIALQTRLVAFNASVEARRAGEAGRGFGVVADAVKDLAAQVEASSKAIMGTVGTLDTRIEAFSRELHANGGADGVAQSTIHRAFADVETDVDLISRSAQQSQLTTQQLAERSGVLGQEIQQAMQKLESAFACSDRFLRLSEQMIEQIASSGVAVDDSPYIEAAQQAAAEISALLEQALSARRIDASALFDEQYQPMSGTDPQQFRTRFTELADQLFPAVQERMLTFSDKVVFCIAVDRNGYVATHNRRYCHPQRAGETAWNTANSRYRRIFNDRTGLASARNQRPFLLQTYRRDMGGGQFVLLKEASAPITVAGRHWGGLRLAFGF</sequence>
<dbReference type="PROSITE" id="PS50111">
    <property type="entry name" value="CHEMOTAXIS_TRANSDUC_2"/>
    <property type="match status" value="1"/>
</dbReference>
<dbReference type="EMBL" id="JACHXO010000008">
    <property type="protein sequence ID" value="MBB3196547.1"/>
    <property type="molecule type" value="Genomic_DNA"/>
</dbReference>
<protein>
    <submittedName>
        <fullName evidence="5">Methyl-accepting chemotaxis protein</fullName>
    </submittedName>
</protein>
<comment type="caution">
    <text evidence="5">The sequence shown here is derived from an EMBL/GenBank/DDBJ whole genome shotgun (WGS) entry which is preliminary data.</text>
</comment>